<accession>A0ACB8V6B5</accession>
<dbReference type="EMBL" id="JALBCA010000003">
    <property type="protein sequence ID" value="KAI2393149.1"/>
    <property type="molecule type" value="Genomic_DNA"/>
</dbReference>
<organism evidence="1">
    <name type="scientific">Ophidiomyces ophidiicola</name>
    <dbReference type="NCBI Taxonomy" id="1387563"/>
    <lineage>
        <taxon>Eukaryota</taxon>
        <taxon>Fungi</taxon>
        <taxon>Dikarya</taxon>
        <taxon>Ascomycota</taxon>
        <taxon>Pezizomycotina</taxon>
        <taxon>Eurotiomycetes</taxon>
        <taxon>Eurotiomycetidae</taxon>
        <taxon>Onygenales</taxon>
        <taxon>Onygenaceae</taxon>
        <taxon>Ophidiomyces</taxon>
    </lineage>
</organism>
<protein>
    <submittedName>
        <fullName evidence="1">Peptide transporter ptr2</fullName>
    </submittedName>
</protein>
<comment type="caution">
    <text evidence="1">The sequence shown here is derived from an EMBL/GenBank/DDBJ whole genome shotgun (WGS) entry which is preliminary data.</text>
</comment>
<reference evidence="1" key="1">
    <citation type="journal article" date="2022" name="bioRxiv">
        <title>Population genetic analysis of Ophidiomyces ophidiicola, the causative agent of snake fungal disease, indicates recent introductions to the USA.</title>
        <authorList>
            <person name="Ladner J.T."/>
            <person name="Palmer J.M."/>
            <person name="Ettinger C.L."/>
            <person name="Stajich J.E."/>
            <person name="Farrell T.M."/>
            <person name="Glorioso B.M."/>
            <person name="Lawson B."/>
            <person name="Price S.J."/>
            <person name="Stengle A.G."/>
            <person name="Grear D.A."/>
            <person name="Lorch J.M."/>
        </authorList>
    </citation>
    <scope>NUCLEOTIDE SEQUENCE</scope>
    <source>
        <strain evidence="1">NWHC 24266-5</strain>
    </source>
</reference>
<evidence type="ECO:0000313" key="1">
    <source>
        <dbReference type="EMBL" id="KAI2393149.1"/>
    </source>
</evidence>
<name>A0ACB8V6B5_9EURO</name>
<sequence length="583" mass="63960">MSDSTPQTKGQEVNAPVFEDLAPSLDENMPPVDSLPRDATEEEIKTLPHVIDRIPFAAWAVIFAGAAERFTYYGVIAPWQNYMQNPRGNHAVPGALGLGQATAVNISNAFFLFSFLTPILFAVLSDMWLGRYKTLILGLTLYICGSIILVTTSLPVALDNGAGLGGLIVSMIFIALGVGSIKAAFSPFLGDQYIQRKPQLVQRKNGNLVVVDGTRTLQFIFNAYFWFTNVASLSSFPVTILEKKYDFWQSYVFAVSAICVAIVLLLIWAGKLVKISPQGNILPQAARTVICASKSGFKLDHAKPSYQQTHYGRTVPWSDHFVDEMKRGFIACRVIFSFLIFYLCINQMYNNLVSQAGQMNLHGVPNDMIQAFSGVACIIFGPIIQAMYGVLAKHKIPFGPIARITAGFIFCGAGMAYAAGLQKLIYSTGPCYNRPFACPASENGRIPNNVNVWIQMPVYVFLAIGEIFGFVTAYEYAYSKAPRDMKTVVQSLTQLTACVASLLGMAISPAAKDPNMVILYSCLAGAMGLSSVLFYWKFRKYDKIDYELNKLDLESSLASSGSSRSGMPDPEKPESETRKPNNG</sequence>
<gene>
    <name evidence="1" type="primary">PTR2_1</name>
    <name evidence="1" type="ORF">LOY88_000207</name>
</gene>
<proteinExistence type="predicted"/>